<keyword evidence="2" id="KW-0732">Signal</keyword>
<reference evidence="3 4" key="2">
    <citation type="submission" date="2021-08" db="EMBL/GenBank/DDBJ databases">
        <title>Massilia sp. R798.</title>
        <authorList>
            <person name="Baek J.H."/>
            <person name="Jung H.S."/>
            <person name="Kim K.R."/>
            <person name="Jeon C.O."/>
        </authorList>
    </citation>
    <scope>NUCLEOTIDE SEQUENCE [LARGE SCALE GENOMIC DNA]</scope>
    <source>
        <strain evidence="3 4">R798</strain>
    </source>
</reference>
<protein>
    <submittedName>
        <fullName evidence="3">Copper-binding protein</fullName>
    </submittedName>
</protein>
<dbReference type="InterPro" id="IPR021647">
    <property type="entry name" value="CusF_Ec"/>
</dbReference>
<evidence type="ECO:0000313" key="3">
    <source>
        <dbReference type="EMBL" id="MBZ2207295.1"/>
    </source>
</evidence>
<proteinExistence type="predicted"/>
<dbReference type="InterPro" id="IPR042230">
    <property type="entry name" value="CusF_sf"/>
</dbReference>
<gene>
    <name evidence="3" type="ORF">I4X03_008480</name>
</gene>
<feature type="region of interest" description="Disordered" evidence="1">
    <location>
        <begin position="29"/>
        <end position="59"/>
    </location>
</feature>
<dbReference type="Pfam" id="PF11604">
    <property type="entry name" value="CusF_Ec"/>
    <property type="match status" value="1"/>
</dbReference>
<dbReference type="RefSeq" id="WP_223467790.1">
    <property type="nucleotide sequence ID" value="NZ_JAFBIL020000003.1"/>
</dbReference>
<feature type="compositionally biased region" description="Basic and acidic residues" evidence="1">
    <location>
        <begin position="29"/>
        <end position="41"/>
    </location>
</feature>
<feature type="chain" id="PRO_5045129319" evidence="2">
    <location>
        <begin position="24"/>
        <end position="136"/>
    </location>
</feature>
<dbReference type="Gene3D" id="2.40.50.320">
    <property type="entry name" value="Copper binding periplasmic protein CusF"/>
    <property type="match status" value="1"/>
</dbReference>
<sequence length="136" mass="14094">MKTITKISAAALIAAMSVATAFAQQAKHDAHGAHDAHDAHAAHAAPAAHSGHGSAHAGHGDAVEMTVGEVKKVDKEAGKITLRHGELKNLGMGAMTMVFRVQSPAMLAQIKTGDQVKFVAERVNGAITVVQLVHVK</sequence>
<organism evidence="3 4">
    <name type="scientific">Massilia soli</name>
    <dbReference type="NCBI Taxonomy" id="2792854"/>
    <lineage>
        <taxon>Bacteria</taxon>
        <taxon>Pseudomonadati</taxon>
        <taxon>Pseudomonadota</taxon>
        <taxon>Betaproteobacteria</taxon>
        <taxon>Burkholderiales</taxon>
        <taxon>Oxalobacteraceae</taxon>
        <taxon>Telluria group</taxon>
        <taxon>Massilia</taxon>
    </lineage>
</organism>
<evidence type="ECO:0000256" key="1">
    <source>
        <dbReference type="SAM" id="MobiDB-lite"/>
    </source>
</evidence>
<name>A0ABS7SMA5_9BURK</name>
<feature type="compositionally biased region" description="Low complexity" evidence="1">
    <location>
        <begin position="42"/>
        <end position="57"/>
    </location>
</feature>
<evidence type="ECO:0000313" key="4">
    <source>
        <dbReference type="Proteomes" id="UP000809349"/>
    </source>
</evidence>
<evidence type="ECO:0000256" key="2">
    <source>
        <dbReference type="SAM" id="SignalP"/>
    </source>
</evidence>
<dbReference type="EMBL" id="JAFBIL020000003">
    <property type="protein sequence ID" value="MBZ2207295.1"/>
    <property type="molecule type" value="Genomic_DNA"/>
</dbReference>
<accession>A0ABS7SMA5</accession>
<feature type="signal peptide" evidence="2">
    <location>
        <begin position="1"/>
        <end position="23"/>
    </location>
</feature>
<keyword evidence="4" id="KW-1185">Reference proteome</keyword>
<dbReference type="Proteomes" id="UP000809349">
    <property type="component" value="Unassembled WGS sequence"/>
</dbReference>
<comment type="caution">
    <text evidence="3">The sequence shown here is derived from an EMBL/GenBank/DDBJ whole genome shotgun (WGS) entry which is preliminary data.</text>
</comment>
<reference evidence="3 4" key="1">
    <citation type="submission" date="2021-01" db="EMBL/GenBank/DDBJ databases">
        <authorList>
            <person name="Ruan W."/>
            <person name="Khan S.A."/>
            <person name="Jeon C.O."/>
        </authorList>
    </citation>
    <scope>NUCLEOTIDE SEQUENCE [LARGE SCALE GENOMIC DNA]</scope>
    <source>
        <strain evidence="3 4">R798</strain>
    </source>
</reference>